<gene>
    <name evidence="1" type="ORF">CANARDRAFT_5841</name>
</gene>
<dbReference type="Proteomes" id="UP000094801">
    <property type="component" value="Unassembled WGS sequence"/>
</dbReference>
<reference evidence="2" key="1">
    <citation type="submission" date="2016-04" db="EMBL/GenBank/DDBJ databases">
        <title>Comparative genomics of biotechnologically important yeasts.</title>
        <authorList>
            <consortium name="DOE Joint Genome Institute"/>
            <person name="Riley R."/>
            <person name="Haridas S."/>
            <person name="Wolfe K.H."/>
            <person name="Lopes M.R."/>
            <person name="Hittinger C.T."/>
            <person name="Goker M."/>
            <person name="Salamov A."/>
            <person name="Wisecaver J."/>
            <person name="Long T.M."/>
            <person name="Aerts A.L."/>
            <person name="Barry K."/>
            <person name="Choi C."/>
            <person name="Clum A."/>
            <person name="Coughlan A.Y."/>
            <person name="Deshpande S."/>
            <person name="Douglass A.P."/>
            <person name="Hanson S.J."/>
            <person name="Klenk H.-P."/>
            <person name="Labutti K."/>
            <person name="Lapidus A."/>
            <person name="Lindquist E."/>
            <person name="Lipzen A."/>
            <person name="Meier-Kolthoff J.P."/>
            <person name="Ohm R.A."/>
            <person name="Otillar R.P."/>
            <person name="Pangilinan J."/>
            <person name="Peng Y."/>
            <person name="Rokas A."/>
            <person name="Rosa C.A."/>
            <person name="Scheuner C."/>
            <person name="Sibirny A.A."/>
            <person name="Slot J.C."/>
            <person name="Stielow J.B."/>
            <person name="Sun H."/>
            <person name="Kurtzman C.P."/>
            <person name="Blackwell M."/>
            <person name="Grigoriev I.V."/>
            <person name="Jeffries T.W."/>
        </authorList>
    </citation>
    <scope>NUCLEOTIDE SEQUENCE [LARGE SCALE GENOMIC DNA]</scope>
    <source>
        <strain evidence="2">NRRL YB-2248</strain>
    </source>
</reference>
<dbReference type="AlphaFoldDB" id="A0A1E4T6A7"/>
<name>A0A1E4T6A7_9ASCO</name>
<dbReference type="OrthoDB" id="3991133at2759"/>
<dbReference type="EMBL" id="KV453848">
    <property type="protein sequence ID" value="ODV87294.1"/>
    <property type="molecule type" value="Genomic_DNA"/>
</dbReference>
<sequence>MQRVITKCPTKLIYSNSPIREIYGKQGITIDYLSKFKRNESKLIIYRNLIRLVKFNNEGKYYSNLMKLYFKFRFLQDYNIRRKKLLSCFNEEQQQQQSLNDISNDELNTRLINTLNFIHNAFLNTNDKRNNEGLILNSILQNESSKINSSHLKRFKMTTLRDFEDQRLKQMQDRFFNKGDNDNDSDSNSNQSIFENDVWFEYIDEYTKKLPRKKEFLYGSHASLIHFDRNLILLNESMKLLL</sequence>
<evidence type="ECO:0000313" key="1">
    <source>
        <dbReference type="EMBL" id="ODV87294.1"/>
    </source>
</evidence>
<protein>
    <submittedName>
        <fullName evidence="1">Uncharacterized protein</fullName>
    </submittedName>
</protein>
<keyword evidence="2" id="KW-1185">Reference proteome</keyword>
<organism evidence="1 2">
    <name type="scientific">[Candida] arabinofermentans NRRL YB-2248</name>
    <dbReference type="NCBI Taxonomy" id="983967"/>
    <lineage>
        <taxon>Eukaryota</taxon>
        <taxon>Fungi</taxon>
        <taxon>Dikarya</taxon>
        <taxon>Ascomycota</taxon>
        <taxon>Saccharomycotina</taxon>
        <taxon>Pichiomycetes</taxon>
        <taxon>Pichiales</taxon>
        <taxon>Pichiaceae</taxon>
        <taxon>Ogataea</taxon>
        <taxon>Ogataea/Candida clade</taxon>
    </lineage>
</organism>
<accession>A0A1E4T6A7</accession>
<evidence type="ECO:0000313" key="2">
    <source>
        <dbReference type="Proteomes" id="UP000094801"/>
    </source>
</evidence>
<proteinExistence type="predicted"/>